<dbReference type="Gene3D" id="1.25.40.10">
    <property type="entry name" value="Tetratricopeptide repeat domain"/>
    <property type="match status" value="1"/>
</dbReference>
<evidence type="ECO:0000256" key="1">
    <source>
        <dbReference type="SAM" id="MobiDB-lite"/>
    </source>
</evidence>
<dbReference type="InParanoid" id="B9SMI5"/>
<name>B9SMI5_RICCO</name>
<dbReference type="eggNOG" id="ENOG502QVY8">
    <property type="taxonomic scope" value="Eukaryota"/>
</dbReference>
<dbReference type="KEGG" id="rcu:8270227"/>
<organism evidence="2 3">
    <name type="scientific">Ricinus communis</name>
    <name type="common">Castor bean</name>
    <dbReference type="NCBI Taxonomy" id="3988"/>
    <lineage>
        <taxon>Eukaryota</taxon>
        <taxon>Viridiplantae</taxon>
        <taxon>Streptophyta</taxon>
        <taxon>Embryophyta</taxon>
        <taxon>Tracheophyta</taxon>
        <taxon>Spermatophyta</taxon>
        <taxon>Magnoliopsida</taxon>
        <taxon>eudicotyledons</taxon>
        <taxon>Gunneridae</taxon>
        <taxon>Pentapetalae</taxon>
        <taxon>rosids</taxon>
        <taxon>fabids</taxon>
        <taxon>Malpighiales</taxon>
        <taxon>Euphorbiaceae</taxon>
        <taxon>Acalyphoideae</taxon>
        <taxon>Acalypheae</taxon>
        <taxon>Ricinus</taxon>
    </lineage>
</organism>
<dbReference type="EMBL" id="EQ974034">
    <property type="protein sequence ID" value="EEF35217.1"/>
    <property type="molecule type" value="Genomic_DNA"/>
</dbReference>
<dbReference type="OrthoDB" id="439046at2759"/>
<accession>B9SMI5</accession>
<feature type="region of interest" description="Disordered" evidence="1">
    <location>
        <begin position="258"/>
        <end position="292"/>
    </location>
</feature>
<evidence type="ECO:0000313" key="3">
    <source>
        <dbReference type="Proteomes" id="UP000008311"/>
    </source>
</evidence>
<dbReference type="AlphaFoldDB" id="B9SMI5"/>
<feature type="compositionally biased region" description="Acidic residues" evidence="1">
    <location>
        <begin position="258"/>
        <end position="269"/>
    </location>
</feature>
<gene>
    <name evidence="2" type="ORF">RCOM_1076050</name>
</gene>
<evidence type="ECO:0000313" key="2">
    <source>
        <dbReference type="EMBL" id="EEF35217.1"/>
    </source>
</evidence>
<feature type="region of interest" description="Disordered" evidence="1">
    <location>
        <begin position="1"/>
        <end position="21"/>
    </location>
</feature>
<keyword evidence="3" id="KW-1185">Reference proteome</keyword>
<feature type="compositionally biased region" description="Pro residues" evidence="1">
    <location>
        <begin position="283"/>
        <end position="292"/>
    </location>
</feature>
<feature type="compositionally biased region" description="Polar residues" evidence="1">
    <location>
        <begin position="1"/>
        <end position="15"/>
    </location>
</feature>
<reference evidence="3" key="1">
    <citation type="journal article" date="2010" name="Nat. Biotechnol.">
        <title>Draft genome sequence of the oilseed species Ricinus communis.</title>
        <authorList>
            <person name="Chan A.P."/>
            <person name="Crabtree J."/>
            <person name="Zhao Q."/>
            <person name="Lorenzi H."/>
            <person name="Orvis J."/>
            <person name="Puiu D."/>
            <person name="Melake-Berhan A."/>
            <person name="Jones K.M."/>
            <person name="Redman J."/>
            <person name="Chen G."/>
            <person name="Cahoon E.B."/>
            <person name="Gedil M."/>
            <person name="Stanke M."/>
            <person name="Haas B.J."/>
            <person name="Wortman J.R."/>
            <person name="Fraser-Liggett C.M."/>
            <person name="Ravel J."/>
            <person name="Rabinowicz P.D."/>
        </authorList>
    </citation>
    <scope>NUCLEOTIDE SEQUENCE [LARGE SCALE GENOMIC DNA]</scope>
    <source>
        <strain evidence="3">cv. Hale</strain>
    </source>
</reference>
<sequence>MLLRSASTPILNSWKPQPEPESFHQIQKAPRSITLTACCNSSSSLSSSSYTSEDSVKKMTRALSETDLKQFSVLKKKQPINNIIMDGITFEEEVEADQMTFSGSGLSLDSSFLFNEEEECEVGKIQDNGLSAFVGGGVGGGGKICGAGDSGGRGGDGSTDLYYQNMIEANPGNSLFLSNYARFLKEVRGDFIKAEEYYERAILANPSDGNSLSMYADLIWQSHKDASRAETYFDQAVKASPDDCFILASYARFLWDAEEDEEDGKEEEDITKSSPLTQFHGAPPLPPLAAAS</sequence>
<dbReference type="SUPFAM" id="SSF48452">
    <property type="entry name" value="TPR-like"/>
    <property type="match status" value="1"/>
</dbReference>
<dbReference type="InterPro" id="IPR011990">
    <property type="entry name" value="TPR-like_helical_dom_sf"/>
</dbReference>
<protein>
    <submittedName>
        <fullName evidence="2">Uncharacterized protein</fullName>
    </submittedName>
</protein>
<dbReference type="PANTHER" id="PTHR26312:SF227">
    <property type="entry name" value="TETRATRICOPEPTIDE REPEAT (TPR)-LIKE SUPERFAMILY PROTEIN"/>
    <property type="match status" value="1"/>
</dbReference>
<dbReference type="FunCoup" id="B9SMI5">
    <property type="interactions" value="13"/>
</dbReference>
<dbReference type="PANTHER" id="PTHR26312">
    <property type="entry name" value="TETRATRICOPEPTIDE REPEAT PROTEIN 5"/>
    <property type="match status" value="1"/>
</dbReference>
<dbReference type="Proteomes" id="UP000008311">
    <property type="component" value="Unassembled WGS sequence"/>
</dbReference>
<proteinExistence type="predicted"/>
<dbReference type="OMA" id="CCYSSMS"/>